<gene>
    <name evidence="2" type="ORF">OEZ49_09565</name>
</gene>
<reference evidence="2 3" key="1">
    <citation type="submission" date="2022-10" db="EMBL/GenBank/DDBJ databases">
        <title>Ruegeria sp. nov., isolated from ocean surface water.</title>
        <authorList>
            <person name="He W."/>
            <person name="Wang L."/>
            <person name="Zhang D.-F."/>
        </authorList>
    </citation>
    <scope>NUCLEOTIDE SEQUENCE [LARGE SCALE GENOMIC DNA]</scope>
    <source>
        <strain evidence="2 3">WL0004</strain>
    </source>
</reference>
<name>A0ABT2WQR6_9RHOB</name>
<evidence type="ECO:0000256" key="1">
    <source>
        <dbReference type="SAM" id="SignalP"/>
    </source>
</evidence>
<sequence>MHHDPPKVFKPARFFGPVFLLAALLPAPLMANAQEAFHYTCTVPKVRQFKGLSKKDLPEPWVYSFSVFPQGNVAMVTDPLTHQEFGRAVPAQISLNDGERFRIEWELFSLRGRGGLTGRGWFSANILRAKGAFVLEFSNGTGLGLFREGRVFGKCTVKQE</sequence>
<protein>
    <submittedName>
        <fullName evidence="2">Uncharacterized protein</fullName>
    </submittedName>
</protein>
<organism evidence="2 3">
    <name type="scientific">Ruegeria marisflavi</name>
    <dbReference type="NCBI Taxonomy" id="2984152"/>
    <lineage>
        <taxon>Bacteria</taxon>
        <taxon>Pseudomonadati</taxon>
        <taxon>Pseudomonadota</taxon>
        <taxon>Alphaproteobacteria</taxon>
        <taxon>Rhodobacterales</taxon>
        <taxon>Roseobacteraceae</taxon>
        <taxon>Ruegeria</taxon>
    </lineage>
</organism>
<evidence type="ECO:0000313" key="2">
    <source>
        <dbReference type="EMBL" id="MCU9838012.1"/>
    </source>
</evidence>
<feature type="signal peptide" evidence="1">
    <location>
        <begin position="1"/>
        <end position="33"/>
    </location>
</feature>
<evidence type="ECO:0000313" key="3">
    <source>
        <dbReference type="Proteomes" id="UP001321014"/>
    </source>
</evidence>
<accession>A0ABT2WQR6</accession>
<dbReference type="EMBL" id="JAOVQN010000008">
    <property type="protein sequence ID" value="MCU9838012.1"/>
    <property type="molecule type" value="Genomic_DNA"/>
</dbReference>
<dbReference type="Proteomes" id="UP001321014">
    <property type="component" value="Unassembled WGS sequence"/>
</dbReference>
<feature type="chain" id="PRO_5046270881" evidence="1">
    <location>
        <begin position="34"/>
        <end position="160"/>
    </location>
</feature>
<keyword evidence="1" id="KW-0732">Signal</keyword>
<dbReference type="RefSeq" id="WP_263388091.1">
    <property type="nucleotide sequence ID" value="NZ_JAOVQN010000008.1"/>
</dbReference>
<proteinExistence type="predicted"/>
<comment type="caution">
    <text evidence="2">The sequence shown here is derived from an EMBL/GenBank/DDBJ whole genome shotgun (WGS) entry which is preliminary data.</text>
</comment>
<keyword evidence="3" id="KW-1185">Reference proteome</keyword>